<dbReference type="EMBL" id="JACYXT010000003">
    <property type="protein sequence ID" value="MBD9723432.1"/>
    <property type="molecule type" value="Genomic_DNA"/>
</dbReference>
<keyword evidence="2" id="KW-0472">Membrane</keyword>
<keyword evidence="3" id="KW-0176">Collagen</keyword>
<evidence type="ECO:0000256" key="1">
    <source>
        <dbReference type="SAM" id="MobiDB-lite"/>
    </source>
</evidence>
<dbReference type="PANTHER" id="PTHR24637:SF421">
    <property type="entry name" value="CUTICLE COLLAGEN DPY-2"/>
    <property type="match status" value="1"/>
</dbReference>
<reference evidence="3" key="1">
    <citation type="submission" date="2020-09" db="EMBL/GenBank/DDBJ databases">
        <title>Streptomyces canutascabiei sp. nov., which causes potato common scab and is distributed across the world.</title>
        <authorList>
            <person name="Nguyen H.P."/>
            <person name="Weisberg A.J."/>
            <person name="Chang J.H."/>
            <person name="Clarke C.R."/>
        </authorList>
    </citation>
    <scope>NUCLEOTIDE SEQUENCE</scope>
    <source>
        <strain evidence="3">ID-01-6.2a</strain>
    </source>
</reference>
<evidence type="ECO:0000313" key="3">
    <source>
        <dbReference type="EMBL" id="MBD9723432.1"/>
    </source>
</evidence>
<dbReference type="AlphaFoldDB" id="A0A927QIZ7"/>
<dbReference type="Pfam" id="PF01391">
    <property type="entry name" value="Collagen"/>
    <property type="match status" value="1"/>
</dbReference>
<feature type="region of interest" description="Disordered" evidence="1">
    <location>
        <begin position="62"/>
        <end position="214"/>
    </location>
</feature>
<evidence type="ECO:0000256" key="2">
    <source>
        <dbReference type="SAM" id="Phobius"/>
    </source>
</evidence>
<dbReference type="InterPro" id="IPR008160">
    <property type="entry name" value="Collagen"/>
</dbReference>
<comment type="caution">
    <text evidence="3">The sequence shown here is derived from an EMBL/GenBank/DDBJ whole genome shotgun (WGS) entry which is preliminary data.</text>
</comment>
<evidence type="ECO:0000313" key="4">
    <source>
        <dbReference type="Proteomes" id="UP000661025"/>
    </source>
</evidence>
<dbReference type="Proteomes" id="UP000661025">
    <property type="component" value="Unassembled WGS sequence"/>
</dbReference>
<feature type="compositionally biased region" description="Low complexity" evidence="1">
    <location>
        <begin position="147"/>
        <end position="156"/>
    </location>
</feature>
<protein>
    <submittedName>
        <fullName evidence="3">Collagen-like protein</fullName>
    </submittedName>
</protein>
<name>A0A927QIZ7_9ACTN</name>
<dbReference type="PANTHER" id="PTHR24637">
    <property type="entry name" value="COLLAGEN"/>
    <property type="match status" value="1"/>
</dbReference>
<keyword evidence="2" id="KW-1133">Transmembrane helix</keyword>
<feature type="compositionally biased region" description="Pro residues" evidence="1">
    <location>
        <begin position="132"/>
        <end position="145"/>
    </location>
</feature>
<feature type="compositionally biased region" description="Low complexity" evidence="1">
    <location>
        <begin position="117"/>
        <end position="130"/>
    </location>
</feature>
<gene>
    <name evidence="3" type="ORF">IHE70_09280</name>
</gene>
<organism evidence="3 4">
    <name type="scientific">Streptomyces caniscabiei</name>
    <dbReference type="NCBI Taxonomy" id="2746961"/>
    <lineage>
        <taxon>Bacteria</taxon>
        <taxon>Bacillati</taxon>
        <taxon>Actinomycetota</taxon>
        <taxon>Actinomycetes</taxon>
        <taxon>Kitasatosporales</taxon>
        <taxon>Streptomycetaceae</taxon>
        <taxon>Streptomyces</taxon>
    </lineage>
</organism>
<feature type="transmembrane region" description="Helical" evidence="2">
    <location>
        <begin position="20"/>
        <end position="42"/>
    </location>
</feature>
<proteinExistence type="predicted"/>
<sequence>MTRAKIRAEERRGRRGDVWVVVGAVALGAVLAWIVLTIQGMAHDLHEEREYNRALAQQVRDMGGKPIKGPQGEPGVSVTGPSGPPGAPGADGEPGDPGPSGSPGRSGKDGVDGTDGSAGEPGSVGASGPAGPAGPPGPQGEPGPAGPQGEPGADGVDGADGEDGQSCPDGYSLQAPSWDADALVCRRDGAPDPDEPGGGPQAEGALDPQRRVYA</sequence>
<accession>A0A927QIZ7</accession>
<keyword evidence="2" id="KW-0812">Transmembrane</keyword>